<dbReference type="RefSeq" id="WP_348702905.1">
    <property type="nucleotide sequence ID" value="NZ_CAXIYA010000008.1"/>
</dbReference>
<keyword evidence="1" id="KW-1133">Transmembrane helix</keyword>
<proteinExistence type="predicted"/>
<feature type="transmembrane region" description="Helical" evidence="1">
    <location>
        <begin position="78"/>
        <end position="98"/>
    </location>
</feature>
<dbReference type="Pfam" id="PF11196">
    <property type="entry name" value="DUF2834"/>
    <property type="match status" value="1"/>
</dbReference>
<evidence type="ECO:0000313" key="3">
    <source>
        <dbReference type="Proteomes" id="UP001497602"/>
    </source>
</evidence>
<keyword evidence="3" id="KW-1185">Reference proteome</keyword>
<dbReference type="Proteomes" id="UP001497602">
    <property type="component" value="Unassembled WGS sequence"/>
</dbReference>
<reference evidence="2 3" key="1">
    <citation type="submission" date="2024-05" db="EMBL/GenBank/DDBJ databases">
        <authorList>
            <person name="Duchaud E."/>
        </authorList>
    </citation>
    <scope>NUCLEOTIDE SEQUENCE [LARGE SCALE GENOMIC DNA]</scope>
    <source>
        <strain evidence="2">Ena-SAMPLE-TAB-13-05-2024-13:56:06:370-140305</strain>
    </source>
</reference>
<gene>
    <name evidence="2" type="ORF">T190115A13A_200025</name>
</gene>
<evidence type="ECO:0000313" key="2">
    <source>
        <dbReference type="EMBL" id="CAL2106309.1"/>
    </source>
</evidence>
<dbReference type="EMBL" id="CAXJRC010000012">
    <property type="protein sequence ID" value="CAL2106309.1"/>
    <property type="molecule type" value="Genomic_DNA"/>
</dbReference>
<sequence length="111" mass="12813">MRVRHLYLLIAILGTCIPYYHFGEFLFQNGIDFKLFIDQMTGTSISSFFTWDVIISTLAVFTLVLVEGKRIGMKNLWLYILFNLIVGVSLALPAFLYVRQKKLATKTHNSF</sequence>
<keyword evidence="1" id="KW-0472">Membrane</keyword>
<keyword evidence="1" id="KW-0812">Transmembrane</keyword>
<organism evidence="2 3">
    <name type="scientific">Tenacibaculum vairaonense</name>
    <dbReference type="NCBI Taxonomy" id="3137860"/>
    <lineage>
        <taxon>Bacteria</taxon>
        <taxon>Pseudomonadati</taxon>
        <taxon>Bacteroidota</taxon>
        <taxon>Flavobacteriia</taxon>
        <taxon>Flavobacteriales</taxon>
        <taxon>Flavobacteriaceae</taxon>
        <taxon>Tenacibaculum</taxon>
    </lineage>
</organism>
<evidence type="ECO:0008006" key="4">
    <source>
        <dbReference type="Google" id="ProtNLM"/>
    </source>
</evidence>
<feature type="transmembrane region" description="Helical" evidence="1">
    <location>
        <begin position="48"/>
        <end position="66"/>
    </location>
</feature>
<protein>
    <recommendedName>
        <fullName evidence="4">DUF2834 domain-containing protein</fullName>
    </recommendedName>
</protein>
<accession>A0ABM9PKW9</accession>
<comment type="caution">
    <text evidence="2">The sequence shown here is derived from an EMBL/GenBank/DDBJ whole genome shotgun (WGS) entry which is preliminary data.</text>
</comment>
<dbReference type="InterPro" id="IPR021362">
    <property type="entry name" value="DUF2834"/>
</dbReference>
<evidence type="ECO:0000256" key="1">
    <source>
        <dbReference type="SAM" id="Phobius"/>
    </source>
</evidence>
<feature type="transmembrane region" description="Helical" evidence="1">
    <location>
        <begin position="6"/>
        <end position="27"/>
    </location>
</feature>
<name>A0ABM9PKW9_9FLAO</name>